<feature type="coiled-coil region" evidence="1">
    <location>
        <begin position="55"/>
        <end position="82"/>
    </location>
</feature>
<evidence type="ECO:0000256" key="2">
    <source>
        <dbReference type="SAM" id="Phobius"/>
    </source>
</evidence>
<sequence length="101" mass="11819">MPQALKASDEVANVPEEILTGSLQFSKLMTRPRYIKAFTAHIIIYAIQLAAIVFLRIVLMRRNQLKRRAQSLEESKSEHIAHRRAFEDLTDQENPDFRYVY</sequence>
<dbReference type="Proteomes" id="UP000799118">
    <property type="component" value="Unassembled WGS sequence"/>
</dbReference>
<proteinExistence type="predicted"/>
<keyword evidence="2" id="KW-1133">Transmembrane helix</keyword>
<evidence type="ECO:0000313" key="3">
    <source>
        <dbReference type="EMBL" id="KAE9410293.1"/>
    </source>
</evidence>
<protein>
    <submittedName>
        <fullName evidence="3">Uncharacterized protein</fullName>
    </submittedName>
</protein>
<evidence type="ECO:0000256" key="1">
    <source>
        <dbReference type="SAM" id="Coils"/>
    </source>
</evidence>
<keyword evidence="2" id="KW-0472">Membrane</keyword>
<dbReference type="OrthoDB" id="3196462at2759"/>
<keyword evidence="2" id="KW-0812">Transmembrane</keyword>
<dbReference type="AlphaFoldDB" id="A0A6A4IL60"/>
<gene>
    <name evidence="3" type="ORF">BT96DRAFT_983848</name>
</gene>
<accession>A0A6A4IL60</accession>
<keyword evidence="1" id="KW-0175">Coiled coil</keyword>
<name>A0A6A4IL60_9AGAR</name>
<feature type="transmembrane region" description="Helical" evidence="2">
    <location>
        <begin position="38"/>
        <end position="59"/>
    </location>
</feature>
<dbReference type="EMBL" id="ML769385">
    <property type="protein sequence ID" value="KAE9410293.1"/>
    <property type="molecule type" value="Genomic_DNA"/>
</dbReference>
<reference evidence="3" key="1">
    <citation type="journal article" date="2019" name="Environ. Microbiol.">
        <title>Fungal ecological strategies reflected in gene transcription - a case study of two litter decomposers.</title>
        <authorList>
            <person name="Barbi F."/>
            <person name="Kohler A."/>
            <person name="Barry K."/>
            <person name="Baskaran P."/>
            <person name="Daum C."/>
            <person name="Fauchery L."/>
            <person name="Ihrmark K."/>
            <person name="Kuo A."/>
            <person name="LaButti K."/>
            <person name="Lipzen A."/>
            <person name="Morin E."/>
            <person name="Grigoriev I.V."/>
            <person name="Henrissat B."/>
            <person name="Lindahl B."/>
            <person name="Martin F."/>
        </authorList>
    </citation>
    <scope>NUCLEOTIDE SEQUENCE</scope>
    <source>
        <strain evidence="3">JB14</strain>
    </source>
</reference>
<evidence type="ECO:0000313" key="4">
    <source>
        <dbReference type="Proteomes" id="UP000799118"/>
    </source>
</evidence>
<organism evidence="3 4">
    <name type="scientific">Gymnopus androsaceus JB14</name>
    <dbReference type="NCBI Taxonomy" id="1447944"/>
    <lineage>
        <taxon>Eukaryota</taxon>
        <taxon>Fungi</taxon>
        <taxon>Dikarya</taxon>
        <taxon>Basidiomycota</taxon>
        <taxon>Agaricomycotina</taxon>
        <taxon>Agaricomycetes</taxon>
        <taxon>Agaricomycetidae</taxon>
        <taxon>Agaricales</taxon>
        <taxon>Marasmiineae</taxon>
        <taxon>Omphalotaceae</taxon>
        <taxon>Gymnopus</taxon>
    </lineage>
</organism>
<keyword evidence="4" id="KW-1185">Reference proteome</keyword>